<dbReference type="Gene3D" id="3.40.630.30">
    <property type="match status" value="1"/>
</dbReference>
<dbReference type="Proteomes" id="UP000029833">
    <property type="component" value="Unassembled WGS sequence"/>
</dbReference>
<dbReference type="RefSeq" id="WP_034632159.1">
    <property type="nucleotide sequence ID" value="NZ_AXNT01000103.1"/>
</dbReference>
<dbReference type="CDD" id="cd04301">
    <property type="entry name" value="NAT_SF"/>
    <property type="match status" value="1"/>
</dbReference>
<keyword evidence="2" id="KW-0012">Acyltransferase</keyword>
<dbReference type="PANTHER" id="PTHR43877">
    <property type="entry name" value="AMINOALKYLPHOSPHONATE N-ACETYLTRANSFERASE-RELATED-RELATED"/>
    <property type="match status" value="1"/>
</dbReference>
<accession>A0A0A0B6T2</accession>
<feature type="domain" description="N-acetyltransferase" evidence="3">
    <location>
        <begin position="8"/>
        <end position="176"/>
    </location>
</feature>
<dbReference type="AlphaFoldDB" id="A0A0A0B6T2"/>
<evidence type="ECO:0000313" key="4">
    <source>
        <dbReference type="EMBL" id="KGM01479.1"/>
    </source>
</evidence>
<name>A0A0A0B6T2_9CELL</name>
<dbReference type="OrthoDB" id="5243635at2"/>
<dbReference type="GO" id="GO:0016747">
    <property type="term" value="F:acyltransferase activity, transferring groups other than amino-acyl groups"/>
    <property type="evidence" value="ECO:0007669"/>
    <property type="project" value="InterPro"/>
</dbReference>
<sequence>MVQQIEEVTVRVADASDAQAIARVHVRSWQEAYVGILPADYLESLDLEARARRWEQDLREGPQQHVRTWLAQAGSEVVGFLTLGPSRDEDAGRLDLEIYAVYLDPQRWGQGVARDLMRTVVGEVDRRAAISLWVAAANERARHFYRRNGFQADGTERYETVGGIELLQVRYRRPGAH</sequence>
<dbReference type="InterPro" id="IPR000182">
    <property type="entry name" value="GNAT_dom"/>
</dbReference>
<evidence type="ECO:0000256" key="2">
    <source>
        <dbReference type="ARBA" id="ARBA00023315"/>
    </source>
</evidence>
<proteinExistence type="predicted"/>
<dbReference type="InterPro" id="IPR016181">
    <property type="entry name" value="Acyl_CoA_acyltransferase"/>
</dbReference>
<keyword evidence="1 4" id="KW-0808">Transferase</keyword>
<dbReference type="EMBL" id="AXNT01000103">
    <property type="protein sequence ID" value="KGM01479.1"/>
    <property type="molecule type" value="Genomic_DNA"/>
</dbReference>
<dbReference type="Pfam" id="PF00583">
    <property type="entry name" value="Acetyltransf_1"/>
    <property type="match status" value="1"/>
</dbReference>
<dbReference type="STRING" id="1408250.Q760_01040"/>
<reference evidence="4 5" key="1">
    <citation type="submission" date="2013-10" db="EMBL/GenBank/DDBJ databases">
        <authorList>
            <person name="Wang G."/>
            <person name="Zhuang W."/>
        </authorList>
    </citation>
    <scope>NUCLEOTIDE SEQUENCE [LARGE SCALE GENOMIC DNA]</scope>
    <source>
        <strain evidence="4 5">DSM 20118</strain>
    </source>
</reference>
<protein>
    <submittedName>
        <fullName evidence="4">GCN5 family acetyltransferase</fullName>
    </submittedName>
</protein>
<evidence type="ECO:0000256" key="1">
    <source>
        <dbReference type="ARBA" id="ARBA00022679"/>
    </source>
</evidence>
<dbReference type="PROSITE" id="PS51186">
    <property type="entry name" value="GNAT"/>
    <property type="match status" value="1"/>
</dbReference>
<comment type="caution">
    <text evidence="4">The sequence shown here is derived from an EMBL/GenBank/DDBJ whole genome shotgun (WGS) entry which is preliminary data.</text>
</comment>
<evidence type="ECO:0000313" key="5">
    <source>
        <dbReference type="Proteomes" id="UP000029833"/>
    </source>
</evidence>
<keyword evidence="5" id="KW-1185">Reference proteome</keyword>
<dbReference type="InterPro" id="IPR050832">
    <property type="entry name" value="Bact_Acetyltransf"/>
</dbReference>
<evidence type="ECO:0000259" key="3">
    <source>
        <dbReference type="PROSITE" id="PS51186"/>
    </source>
</evidence>
<gene>
    <name evidence="4" type="ORF">Q760_01040</name>
</gene>
<dbReference type="SUPFAM" id="SSF55729">
    <property type="entry name" value="Acyl-CoA N-acyltransferases (Nat)"/>
    <property type="match status" value="1"/>
</dbReference>
<organism evidence="4 5">
    <name type="scientific">Cellulomonas cellasea DSM 20118</name>
    <dbReference type="NCBI Taxonomy" id="1408250"/>
    <lineage>
        <taxon>Bacteria</taxon>
        <taxon>Bacillati</taxon>
        <taxon>Actinomycetota</taxon>
        <taxon>Actinomycetes</taxon>
        <taxon>Micrococcales</taxon>
        <taxon>Cellulomonadaceae</taxon>
        <taxon>Cellulomonas</taxon>
    </lineage>
</organism>